<dbReference type="EMBL" id="LROM01000112">
    <property type="protein sequence ID" value="OEZ96214.1"/>
    <property type="molecule type" value="Genomic_DNA"/>
</dbReference>
<accession>A0A1E7WDV7</accession>
<organism evidence="5 6">
    <name type="scientific">Duganella phyllosphaerae</name>
    <dbReference type="NCBI Taxonomy" id="762836"/>
    <lineage>
        <taxon>Bacteria</taxon>
        <taxon>Pseudomonadati</taxon>
        <taxon>Pseudomonadota</taxon>
        <taxon>Betaproteobacteria</taxon>
        <taxon>Burkholderiales</taxon>
        <taxon>Oxalobacteraceae</taxon>
        <taxon>Telluria group</taxon>
        <taxon>Duganella</taxon>
    </lineage>
</organism>
<dbReference type="InterPro" id="IPR000160">
    <property type="entry name" value="GGDEF_dom"/>
</dbReference>
<dbReference type="InterPro" id="IPR050469">
    <property type="entry name" value="Diguanylate_Cyclase"/>
</dbReference>
<sequence length="343" mass="37384">MPASTHRCAIERTTLKQISTFGSAGYQPGDLQLLRDANDDAAVARLLANCPVMRLEAGKAVVESNQAQLYIVLRGVLAVETDSNTGMADGNGSVSKVLPGESVGEQSVLDEEANLSRITALEDSDILVIEADLVWKLIDQSNVVARNLLRLLSFRIRAANAQLRTRQKLGEFYRRLSMNDGLTGLYNRAWLNDLLPRLAATAHSSGAPLALIMIDLDHFKRFNDTHGHLAGDQALRTAAQVLSGALRPSDFAVRYGGEEMMVLLPDTNGKLAVAVAERLCERMQQAVVFADMRQPLPHVTASFGVATLQPQQSEQDLIARADAALYRAKELGRNRVVQEDLTG</sequence>
<dbReference type="PATRIC" id="fig|762836.4.peg.4116"/>
<dbReference type="FunFam" id="3.30.70.270:FF:000001">
    <property type="entry name" value="Diguanylate cyclase domain protein"/>
    <property type="match status" value="1"/>
</dbReference>
<evidence type="ECO:0000256" key="1">
    <source>
        <dbReference type="ARBA" id="ARBA00012528"/>
    </source>
</evidence>
<dbReference type="InterPro" id="IPR029787">
    <property type="entry name" value="Nucleotide_cyclase"/>
</dbReference>
<dbReference type="Gene3D" id="3.30.70.270">
    <property type="match status" value="1"/>
</dbReference>
<dbReference type="SUPFAM" id="SSF55073">
    <property type="entry name" value="Nucleotide cyclase"/>
    <property type="match status" value="1"/>
</dbReference>
<dbReference type="InterPro" id="IPR018490">
    <property type="entry name" value="cNMP-bd_dom_sf"/>
</dbReference>
<feature type="domain" description="GGDEF" evidence="4">
    <location>
        <begin position="207"/>
        <end position="341"/>
    </location>
</feature>
<evidence type="ECO:0000259" key="4">
    <source>
        <dbReference type="PROSITE" id="PS50887"/>
    </source>
</evidence>
<evidence type="ECO:0000313" key="6">
    <source>
        <dbReference type="Proteomes" id="UP000175989"/>
    </source>
</evidence>
<dbReference type="PANTHER" id="PTHR45138:SF9">
    <property type="entry name" value="DIGUANYLATE CYCLASE DGCM-RELATED"/>
    <property type="match status" value="1"/>
</dbReference>
<keyword evidence="5" id="KW-0548">Nucleotidyltransferase</keyword>
<gene>
    <name evidence="5" type="primary">vdcA</name>
    <name evidence="5" type="ORF">DUPY_39930</name>
</gene>
<dbReference type="Gene3D" id="2.60.120.10">
    <property type="entry name" value="Jelly Rolls"/>
    <property type="match status" value="1"/>
</dbReference>
<proteinExistence type="predicted"/>
<keyword evidence="6" id="KW-1185">Reference proteome</keyword>
<evidence type="ECO:0000256" key="2">
    <source>
        <dbReference type="ARBA" id="ARBA00034247"/>
    </source>
</evidence>
<dbReference type="AlphaFoldDB" id="A0A1E7WDV7"/>
<dbReference type="PANTHER" id="PTHR45138">
    <property type="entry name" value="REGULATORY COMPONENTS OF SENSORY TRANSDUCTION SYSTEM"/>
    <property type="match status" value="1"/>
</dbReference>
<dbReference type="InterPro" id="IPR043128">
    <property type="entry name" value="Rev_trsase/Diguanyl_cyclase"/>
</dbReference>
<dbReference type="SMART" id="SM00267">
    <property type="entry name" value="GGDEF"/>
    <property type="match status" value="1"/>
</dbReference>
<dbReference type="NCBIfam" id="TIGR00254">
    <property type="entry name" value="GGDEF"/>
    <property type="match status" value="1"/>
</dbReference>
<comment type="caution">
    <text evidence="5">The sequence shown here is derived from an EMBL/GenBank/DDBJ whole genome shotgun (WGS) entry which is preliminary data.</text>
</comment>
<dbReference type="PROSITE" id="PS50887">
    <property type="entry name" value="GGDEF"/>
    <property type="match status" value="1"/>
</dbReference>
<dbReference type="InterPro" id="IPR014710">
    <property type="entry name" value="RmlC-like_jellyroll"/>
</dbReference>
<keyword evidence="5" id="KW-0808">Transferase</keyword>
<dbReference type="Pfam" id="PF00990">
    <property type="entry name" value="GGDEF"/>
    <property type="match status" value="1"/>
</dbReference>
<reference evidence="6" key="1">
    <citation type="journal article" date="2016" name="Front. Microbiol.">
        <title>Molecular Keys to the Janthinobacterium and Duganella spp. Interaction with the Plant Pathogen Fusarium graminearum.</title>
        <authorList>
            <person name="Haack F.S."/>
            <person name="Poehlein A."/>
            <person name="Kroger C."/>
            <person name="Voigt C.A."/>
            <person name="Piepenbring M."/>
            <person name="Bode H.B."/>
            <person name="Daniel R."/>
            <person name="Schafer W."/>
            <person name="Streit W.R."/>
        </authorList>
    </citation>
    <scope>NUCLEOTIDE SEQUENCE [LARGE SCALE GENOMIC DNA]</scope>
    <source>
        <strain evidence="6">T54</strain>
    </source>
</reference>
<dbReference type="CDD" id="cd00038">
    <property type="entry name" value="CAP_ED"/>
    <property type="match status" value="1"/>
</dbReference>
<dbReference type="InterPro" id="IPR000595">
    <property type="entry name" value="cNMP-bd_dom"/>
</dbReference>
<dbReference type="GO" id="GO:0052621">
    <property type="term" value="F:diguanylate cyclase activity"/>
    <property type="evidence" value="ECO:0007669"/>
    <property type="project" value="UniProtKB-EC"/>
</dbReference>
<dbReference type="CDD" id="cd01949">
    <property type="entry name" value="GGDEF"/>
    <property type="match status" value="1"/>
</dbReference>
<name>A0A1E7WDV7_9BURK</name>
<evidence type="ECO:0000259" key="3">
    <source>
        <dbReference type="PROSITE" id="PS50042"/>
    </source>
</evidence>
<protein>
    <recommendedName>
        <fullName evidence="1">diguanylate cyclase</fullName>
        <ecNumber evidence="1">2.7.7.65</ecNumber>
    </recommendedName>
</protein>
<dbReference type="Pfam" id="PF00027">
    <property type="entry name" value="cNMP_binding"/>
    <property type="match status" value="1"/>
</dbReference>
<feature type="domain" description="Cyclic nucleotide-binding" evidence="3">
    <location>
        <begin position="69"/>
        <end position="155"/>
    </location>
</feature>
<dbReference type="SUPFAM" id="SSF51206">
    <property type="entry name" value="cAMP-binding domain-like"/>
    <property type="match status" value="1"/>
</dbReference>
<comment type="catalytic activity">
    <reaction evidence="2">
        <text>2 GTP = 3',3'-c-di-GMP + 2 diphosphate</text>
        <dbReference type="Rhea" id="RHEA:24898"/>
        <dbReference type="ChEBI" id="CHEBI:33019"/>
        <dbReference type="ChEBI" id="CHEBI:37565"/>
        <dbReference type="ChEBI" id="CHEBI:58805"/>
        <dbReference type="EC" id="2.7.7.65"/>
    </reaction>
</comment>
<dbReference type="EC" id="2.7.7.65" evidence="1"/>
<dbReference type="Proteomes" id="UP000175989">
    <property type="component" value="Unassembled WGS sequence"/>
</dbReference>
<dbReference type="PROSITE" id="PS50042">
    <property type="entry name" value="CNMP_BINDING_3"/>
    <property type="match status" value="1"/>
</dbReference>
<evidence type="ECO:0000313" key="5">
    <source>
        <dbReference type="EMBL" id="OEZ96214.1"/>
    </source>
</evidence>